<dbReference type="Proteomes" id="UP000075531">
    <property type="component" value="Unassembled WGS sequence"/>
</dbReference>
<dbReference type="Pfam" id="PF03448">
    <property type="entry name" value="MgtE_N"/>
    <property type="match status" value="1"/>
</dbReference>
<dbReference type="Pfam" id="PF00571">
    <property type="entry name" value="CBS"/>
    <property type="match status" value="2"/>
</dbReference>
<dbReference type="PATRIC" id="fig|1121338.3.peg.1399"/>
<evidence type="ECO:0000313" key="4">
    <source>
        <dbReference type="Proteomes" id="UP000075531"/>
    </source>
</evidence>
<dbReference type="Gene3D" id="1.25.60.10">
    <property type="entry name" value="MgtE N-terminal domain-like"/>
    <property type="match status" value="1"/>
</dbReference>
<dbReference type="SUPFAM" id="SSF54631">
    <property type="entry name" value="CBS-domain pair"/>
    <property type="match status" value="1"/>
</dbReference>
<keyword evidence="1" id="KW-0129">CBS domain</keyword>
<dbReference type="RefSeq" id="WP_066824418.1">
    <property type="nucleotide sequence ID" value="NZ_LTBA01000012.1"/>
</dbReference>
<name>A0A151B4R3_9CLOT</name>
<dbReference type="CDD" id="cd04606">
    <property type="entry name" value="CBS_pair_Mg_transporter"/>
    <property type="match status" value="1"/>
</dbReference>
<dbReference type="OrthoDB" id="9790355at2"/>
<evidence type="ECO:0000313" key="3">
    <source>
        <dbReference type="EMBL" id="KYH34647.1"/>
    </source>
</evidence>
<keyword evidence="4" id="KW-1185">Reference proteome</keyword>
<proteinExistence type="predicted"/>
<dbReference type="PROSITE" id="PS51371">
    <property type="entry name" value="CBS"/>
    <property type="match status" value="2"/>
</dbReference>
<dbReference type="Gene3D" id="3.10.580.10">
    <property type="entry name" value="CBS-domain"/>
    <property type="match status" value="1"/>
</dbReference>
<dbReference type="PANTHER" id="PTHR43773:SF1">
    <property type="entry name" value="MAGNESIUM TRANSPORTER MGTE"/>
    <property type="match status" value="1"/>
</dbReference>
<dbReference type="InterPro" id="IPR006669">
    <property type="entry name" value="MgtE_transporter"/>
</dbReference>
<dbReference type="SUPFAM" id="SSF158791">
    <property type="entry name" value="MgtE N-terminal domain-like"/>
    <property type="match status" value="1"/>
</dbReference>
<accession>A0A151B4R3</accession>
<dbReference type="AlphaFoldDB" id="A0A151B4R3"/>
<dbReference type="SMART" id="SM00924">
    <property type="entry name" value="MgtE_N"/>
    <property type="match status" value="1"/>
</dbReference>
<dbReference type="STRING" id="1121338.CLTEP_13640"/>
<dbReference type="InterPro" id="IPR000644">
    <property type="entry name" value="CBS_dom"/>
</dbReference>
<dbReference type="InterPro" id="IPR038076">
    <property type="entry name" value="MgtE_N_sf"/>
</dbReference>
<dbReference type="GO" id="GO:0016020">
    <property type="term" value="C:membrane"/>
    <property type="evidence" value="ECO:0007669"/>
    <property type="project" value="InterPro"/>
</dbReference>
<dbReference type="InterPro" id="IPR046342">
    <property type="entry name" value="CBS_dom_sf"/>
</dbReference>
<gene>
    <name evidence="3" type="ORF">CLTEP_13640</name>
</gene>
<feature type="domain" description="CBS" evidence="2">
    <location>
        <begin position="357"/>
        <end position="414"/>
    </location>
</feature>
<feature type="domain" description="CBS" evidence="2">
    <location>
        <begin position="293"/>
        <end position="356"/>
    </location>
</feature>
<evidence type="ECO:0000256" key="1">
    <source>
        <dbReference type="PROSITE-ProRule" id="PRU00703"/>
    </source>
</evidence>
<dbReference type="InterPro" id="IPR006668">
    <property type="entry name" value="Mg_transptr_MgtE_intracell_dom"/>
</dbReference>
<protein>
    <submittedName>
        <fullName evidence="3">Magnesium transporter MgtE</fullName>
    </submittedName>
</protein>
<evidence type="ECO:0000259" key="2">
    <source>
        <dbReference type="PROSITE" id="PS51371"/>
    </source>
</evidence>
<organism evidence="3 4">
    <name type="scientific">Clostridium tepidiprofundi DSM 19306</name>
    <dbReference type="NCBI Taxonomy" id="1121338"/>
    <lineage>
        <taxon>Bacteria</taxon>
        <taxon>Bacillati</taxon>
        <taxon>Bacillota</taxon>
        <taxon>Clostridia</taxon>
        <taxon>Eubacteriales</taxon>
        <taxon>Clostridiaceae</taxon>
        <taxon>Clostridium</taxon>
    </lineage>
</organism>
<dbReference type="EMBL" id="LTBA01000012">
    <property type="protein sequence ID" value="KYH34647.1"/>
    <property type="molecule type" value="Genomic_DNA"/>
</dbReference>
<reference evidence="3 4" key="1">
    <citation type="submission" date="2016-02" db="EMBL/GenBank/DDBJ databases">
        <title>Genome sequence of Clostridium tepidiprofundi DSM 19306.</title>
        <authorList>
            <person name="Poehlein A."/>
            <person name="Daniel R."/>
        </authorList>
    </citation>
    <scope>NUCLEOTIDE SEQUENCE [LARGE SCALE GENOMIC DNA]</scope>
    <source>
        <strain evidence="3 4">DSM 19306</strain>
    </source>
</reference>
<sequence length="418" mass="48691">MRKLTSFFLNEILYRKVYDEFDDCIGKLYDIYVTTENGYPKAIGYKIRRDKEMYYYEFRNIDFYRENSKIVIKVRGVKEIIPMKYSYLLSKHLLNKKIVDVNGKKVIKVNDLRMAKICGELRILAVDSGILAVARRYSVENIVKCIFKLFNKKPVDDIVLWESVQSLEVDNASLKLTVPYEKLSKLHPADLADILEELDEDYRNRILEYLDSDFAAEILEEINSELQVEILKSLKEQKAIEILERMPNDEIADILDEASYEETERLLSNLKKDDEEEVRTLLEYEDNVVGSIMNKDFICFNINITVQEVIELLREMKPDDEVLYYVYVVDEDYKLKGLISLRDLVVSSPESKINDIMVKEIISIKDCDDISEAVELIIKYDLTALPVVNDEGTLCGIVIINDILDEIISPHLKKKLKI</sequence>
<dbReference type="SMART" id="SM00116">
    <property type="entry name" value="CBS"/>
    <property type="match status" value="2"/>
</dbReference>
<comment type="caution">
    <text evidence="3">The sequence shown here is derived from an EMBL/GenBank/DDBJ whole genome shotgun (WGS) entry which is preliminary data.</text>
</comment>
<dbReference type="PANTHER" id="PTHR43773">
    <property type="entry name" value="MAGNESIUM TRANSPORTER MGTE"/>
    <property type="match status" value="1"/>
</dbReference>
<dbReference type="GO" id="GO:0015095">
    <property type="term" value="F:magnesium ion transmembrane transporter activity"/>
    <property type="evidence" value="ECO:0007669"/>
    <property type="project" value="InterPro"/>
</dbReference>